<dbReference type="KEGG" id="vg:26797777"/>
<organism evidence="2 3">
    <name type="scientific">Lactococcus phage GE1</name>
    <dbReference type="NCBI Taxonomy" id="1698369"/>
    <lineage>
        <taxon>Viruses</taxon>
        <taxon>Duplodnaviria</taxon>
        <taxon>Heunggongvirae</taxon>
        <taxon>Uroviricota</taxon>
        <taxon>Caudoviricetes</taxon>
        <taxon>Chertseyvirus</taxon>
        <taxon>Chertseyvirus GE1</taxon>
    </lineage>
</organism>
<dbReference type="Proteomes" id="UP000204630">
    <property type="component" value="Segment"/>
</dbReference>
<evidence type="ECO:0000313" key="3">
    <source>
        <dbReference type="Proteomes" id="UP000204630"/>
    </source>
</evidence>
<feature type="coiled-coil region" evidence="1">
    <location>
        <begin position="54"/>
        <end position="112"/>
    </location>
</feature>
<evidence type="ECO:0000256" key="1">
    <source>
        <dbReference type="SAM" id="Coils"/>
    </source>
</evidence>
<keyword evidence="1" id="KW-0175">Coiled coil</keyword>
<proteinExistence type="predicted"/>
<dbReference type="EMBL" id="KT339177">
    <property type="protein sequence ID" value="ALA06965.1"/>
    <property type="molecule type" value="Genomic_DNA"/>
</dbReference>
<dbReference type="GeneID" id="26797777"/>
<accession>A0A0N9BAS6</accession>
<name>A0A0N9BAS6_9CAUD</name>
<keyword evidence="3" id="KW-1185">Reference proteome</keyword>
<dbReference type="RefSeq" id="YP_009226639.1">
    <property type="nucleotide sequence ID" value="NC_029118.1"/>
</dbReference>
<sequence length="171" mass="20020">MTTLADLHNELNITQRLALYVKNQNKKYGTHYTENMPLPDSVAFLIRLNTLGKKRKHKEQLQELRDMVDTANVSRDIANKHMGEVIELKQENSELKKKVQRAEKVVNQTNLRDAIIEIYEAMNTSTPDVIQKEVGRKYAGKAFQFMEWYQVRQMLNQTAKDLTKQLKELEK</sequence>
<evidence type="ECO:0000313" key="2">
    <source>
        <dbReference type="EMBL" id="ALA06965.1"/>
    </source>
</evidence>
<protein>
    <submittedName>
        <fullName evidence="2">Uncharacterized protein</fullName>
    </submittedName>
</protein>
<reference evidence="2 3" key="1">
    <citation type="journal article" date="2015" name="Appl. Environ. Microbiol.">
        <title>A virulent phage infecting Lactococcus garvieae, with homology to Lactococcus lactis phages.</title>
        <authorList>
            <person name="Eraclio G."/>
            <person name="Tremblay D.M."/>
            <person name="Lacelle-Cote A."/>
            <person name="Labrie S.J."/>
            <person name="Fortina M.G."/>
            <person name="Moineau S."/>
        </authorList>
    </citation>
    <scope>NUCLEOTIDE SEQUENCE [LARGE SCALE GENOMIC DNA]</scope>
</reference>